<name>A0A101J6F1_CHLLI</name>
<reference evidence="2 3" key="1">
    <citation type="submission" date="2015-10" db="EMBL/GenBank/DDBJ databases">
        <title>Draft Genome Sequence of Chlorobium limicola strain Frasassi Growing under Artificial Lighting in the Frasassi Cave System.</title>
        <authorList>
            <person name="Mansor M."/>
            <person name="Macalady J."/>
        </authorList>
    </citation>
    <scope>NUCLEOTIDE SEQUENCE [LARGE SCALE GENOMIC DNA]</scope>
    <source>
        <strain evidence="2 3">Frasassi</strain>
    </source>
</reference>
<evidence type="ECO:0000313" key="3">
    <source>
        <dbReference type="Proteomes" id="UP000053937"/>
    </source>
</evidence>
<accession>A0A101J6F1</accession>
<proteinExistence type="predicted"/>
<keyword evidence="3" id="KW-1185">Reference proteome</keyword>
<dbReference type="OrthoDB" id="978644at2"/>
<dbReference type="Gene3D" id="1.10.10.1320">
    <property type="entry name" value="Anti-sigma factor, zinc-finger domain"/>
    <property type="match status" value="1"/>
</dbReference>
<sequence>MNCKKAHVLMSCAVDGELTPKEEKEFLLHLSECKSCTEAFGEAKKTKLIIREKILRVKAPQSLVDSVLKLGVFPGMETEKNLIFDQIS</sequence>
<dbReference type="Pfam" id="PF13490">
    <property type="entry name" value="zf-HC2"/>
    <property type="match status" value="1"/>
</dbReference>
<dbReference type="InterPro" id="IPR041916">
    <property type="entry name" value="Anti_sigma_zinc_sf"/>
</dbReference>
<organism evidence="2 3">
    <name type="scientific">Chlorobium limicola</name>
    <dbReference type="NCBI Taxonomy" id="1092"/>
    <lineage>
        <taxon>Bacteria</taxon>
        <taxon>Pseudomonadati</taxon>
        <taxon>Chlorobiota</taxon>
        <taxon>Chlorobiia</taxon>
        <taxon>Chlorobiales</taxon>
        <taxon>Chlorobiaceae</taxon>
        <taxon>Chlorobium/Pelodictyon group</taxon>
        <taxon>Chlorobium</taxon>
    </lineage>
</organism>
<gene>
    <name evidence="2" type="ORF">ASB62_08280</name>
</gene>
<protein>
    <submittedName>
        <fullName evidence="2">Anti-sigma factor</fullName>
    </submittedName>
</protein>
<feature type="domain" description="Putative zinc-finger" evidence="1">
    <location>
        <begin position="3"/>
        <end position="36"/>
    </location>
</feature>
<comment type="caution">
    <text evidence="2">The sequence shown here is derived from an EMBL/GenBank/DDBJ whole genome shotgun (WGS) entry which is preliminary data.</text>
</comment>
<evidence type="ECO:0000259" key="1">
    <source>
        <dbReference type="Pfam" id="PF13490"/>
    </source>
</evidence>
<dbReference type="InterPro" id="IPR027383">
    <property type="entry name" value="Znf_put"/>
</dbReference>
<dbReference type="AlphaFoldDB" id="A0A101J6F1"/>
<dbReference type="RefSeq" id="WP_059139431.1">
    <property type="nucleotide sequence ID" value="NZ_LMBR01000211.1"/>
</dbReference>
<dbReference type="EMBL" id="LMBR01000211">
    <property type="protein sequence ID" value="KUL21074.1"/>
    <property type="molecule type" value="Genomic_DNA"/>
</dbReference>
<dbReference type="Proteomes" id="UP000053937">
    <property type="component" value="Unassembled WGS sequence"/>
</dbReference>
<evidence type="ECO:0000313" key="2">
    <source>
        <dbReference type="EMBL" id="KUL21074.1"/>
    </source>
</evidence>